<dbReference type="InterPro" id="IPR010259">
    <property type="entry name" value="S8pro/Inhibitor_I9"/>
</dbReference>
<evidence type="ECO:0000313" key="15">
    <source>
        <dbReference type="Proteomes" id="UP000655225"/>
    </source>
</evidence>
<feature type="chain" id="PRO_5032269070" evidence="9">
    <location>
        <begin position="17"/>
        <end position="756"/>
    </location>
</feature>
<dbReference type="InterPro" id="IPR003137">
    <property type="entry name" value="PA_domain"/>
</dbReference>
<dbReference type="PRINTS" id="PR00723">
    <property type="entry name" value="SUBTILISIN"/>
</dbReference>
<feature type="domain" description="PA" evidence="11">
    <location>
        <begin position="383"/>
        <end position="457"/>
    </location>
</feature>
<keyword evidence="6" id="KW-0325">Glycoprotein</keyword>
<evidence type="ECO:0000256" key="7">
    <source>
        <dbReference type="PIRSR" id="PIRSR615500-1"/>
    </source>
</evidence>
<evidence type="ECO:0000256" key="4">
    <source>
        <dbReference type="ARBA" id="ARBA00022801"/>
    </source>
</evidence>
<dbReference type="InterPro" id="IPR041469">
    <property type="entry name" value="Subtilisin-like_FN3"/>
</dbReference>
<protein>
    <submittedName>
        <fullName evidence="14">Uncharacterized protein</fullName>
    </submittedName>
</protein>
<dbReference type="FunFam" id="3.30.70.80:FF:000002">
    <property type="entry name" value="Subtilisin-like protease SBT5.3"/>
    <property type="match status" value="1"/>
</dbReference>
<evidence type="ECO:0000256" key="3">
    <source>
        <dbReference type="ARBA" id="ARBA00022729"/>
    </source>
</evidence>
<dbReference type="AlphaFoldDB" id="A0A834YLE8"/>
<evidence type="ECO:0000256" key="9">
    <source>
        <dbReference type="SAM" id="SignalP"/>
    </source>
</evidence>
<feature type="domain" description="Peptidase S8/S53" evidence="10">
    <location>
        <begin position="134"/>
        <end position="592"/>
    </location>
</feature>
<evidence type="ECO:0000256" key="8">
    <source>
        <dbReference type="PROSITE-ProRule" id="PRU01240"/>
    </source>
</evidence>
<dbReference type="PROSITE" id="PS00138">
    <property type="entry name" value="SUBTILASE_SER"/>
    <property type="match status" value="1"/>
</dbReference>
<reference evidence="14 15" key="1">
    <citation type="submission" date="2020-04" db="EMBL/GenBank/DDBJ databases">
        <title>Plant Genome Project.</title>
        <authorList>
            <person name="Zhang R.-G."/>
        </authorList>
    </citation>
    <scope>NUCLEOTIDE SEQUENCE [LARGE SCALE GENOMIC DNA]</scope>
    <source>
        <strain evidence="14">YNK0</strain>
        <tissue evidence="14">Leaf</tissue>
    </source>
</reference>
<dbReference type="Pfam" id="PF05922">
    <property type="entry name" value="Inhibitor_I9"/>
    <property type="match status" value="1"/>
</dbReference>
<evidence type="ECO:0000259" key="13">
    <source>
        <dbReference type="Pfam" id="PF17766"/>
    </source>
</evidence>
<dbReference type="EMBL" id="JABCRI010000017">
    <property type="protein sequence ID" value="KAF8391134.1"/>
    <property type="molecule type" value="Genomic_DNA"/>
</dbReference>
<dbReference type="OrthoDB" id="206201at2759"/>
<dbReference type="FunFam" id="3.50.30.30:FF:000005">
    <property type="entry name" value="subtilisin-like protease SBT1.5"/>
    <property type="match status" value="1"/>
</dbReference>
<evidence type="ECO:0000259" key="12">
    <source>
        <dbReference type="Pfam" id="PF05922"/>
    </source>
</evidence>
<dbReference type="Pfam" id="PF17766">
    <property type="entry name" value="fn3_6"/>
    <property type="match status" value="1"/>
</dbReference>
<feature type="active site" description="Charge relay system" evidence="7 8">
    <location>
        <position position="213"/>
    </location>
</feature>
<dbReference type="Gene3D" id="3.50.30.30">
    <property type="match status" value="1"/>
</dbReference>
<dbReference type="FunFam" id="2.60.40.2310:FF:000002">
    <property type="entry name" value="p69E protein-like"/>
    <property type="match status" value="1"/>
</dbReference>
<dbReference type="InterPro" id="IPR034197">
    <property type="entry name" value="Peptidases_S8_3"/>
</dbReference>
<dbReference type="PANTHER" id="PTHR10795">
    <property type="entry name" value="PROPROTEIN CONVERTASE SUBTILISIN/KEXIN"/>
    <property type="match status" value="1"/>
</dbReference>
<dbReference type="InterPro" id="IPR037045">
    <property type="entry name" value="S8pro/Inhibitor_I9_sf"/>
</dbReference>
<keyword evidence="15" id="KW-1185">Reference proteome</keyword>
<organism evidence="14 15">
    <name type="scientific">Tetracentron sinense</name>
    <name type="common">Spur-leaf</name>
    <dbReference type="NCBI Taxonomy" id="13715"/>
    <lineage>
        <taxon>Eukaryota</taxon>
        <taxon>Viridiplantae</taxon>
        <taxon>Streptophyta</taxon>
        <taxon>Embryophyta</taxon>
        <taxon>Tracheophyta</taxon>
        <taxon>Spermatophyta</taxon>
        <taxon>Magnoliopsida</taxon>
        <taxon>Trochodendrales</taxon>
        <taxon>Trochodendraceae</taxon>
        <taxon>Tetracentron</taxon>
    </lineage>
</organism>
<dbReference type="SUPFAM" id="SSF52025">
    <property type="entry name" value="PA domain"/>
    <property type="match status" value="1"/>
</dbReference>
<evidence type="ECO:0000259" key="10">
    <source>
        <dbReference type="Pfam" id="PF00082"/>
    </source>
</evidence>
<dbReference type="Gene3D" id="3.30.70.80">
    <property type="entry name" value="Peptidase S8 propeptide/proteinase inhibitor I9"/>
    <property type="match status" value="1"/>
</dbReference>
<dbReference type="PROSITE" id="PS51892">
    <property type="entry name" value="SUBTILASE"/>
    <property type="match status" value="1"/>
</dbReference>
<dbReference type="SUPFAM" id="SSF52743">
    <property type="entry name" value="Subtilisin-like"/>
    <property type="match status" value="1"/>
</dbReference>
<accession>A0A834YLE8</accession>
<dbReference type="InterPro" id="IPR000209">
    <property type="entry name" value="Peptidase_S8/S53_dom"/>
</dbReference>
<evidence type="ECO:0000259" key="11">
    <source>
        <dbReference type="Pfam" id="PF02225"/>
    </source>
</evidence>
<evidence type="ECO:0000256" key="2">
    <source>
        <dbReference type="ARBA" id="ARBA00022670"/>
    </source>
</evidence>
<feature type="active site" description="Charge relay system" evidence="7 8">
    <location>
        <position position="143"/>
    </location>
</feature>
<dbReference type="InterPro" id="IPR046450">
    <property type="entry name" value="PA_dom_sf"/>
</dbReference>
<feature type="signal peptide" evidence="9">
    <location>
        <begin position="1"/>
        <end position="16"/>
    </location>
</feature>
<feature type="domain" description="Subtilisin-like protease fibronectin type-III" evidence="13">
    <location>
        <begin position="655"/>
        <end position="752"/>
    </location>
</feature>
<dbReference type="CDD" id="cd02120">
    <property type="entry name" value="PA_subtilisin_like"/>
    <property type="match status" value="1"/>
</dbReference>
<dbReference type="CDD" id="cd04852">
    <property type="entry name" value="Peptidases_S8_3"/>
    <property type="match status" value="1"/>
</dbReference>
<dbReference type="Pfam" id="PF02225">
    <property type="entry name" value="PA"/>
    <property type="match status" value="1"/>
</dbReference>
<dbReference type="InterPro" id="IPR045051">
    <property type="entry name" value="SBT"/>
</dbReference>
<dbReference type="InterPro" id="IPR015500">
    <property type="entry name" value="Peptidase_S8_subtilisin-rel"/>
</dbReference>
<dbReference type="Gene3D" id="3.40.50.200">
    <property type="entry name" value="Peptidase S8/S53 domain"/>
    <property type="match status" value="1"/>
</dbReference>
<dbReference type="InterPro" id="IPR023828">
    <property type="entry name" value="Peptidase_S8_Ser-AS"/>
</dbReference>
<dbReference type="GO" id="GO:0004252">
    <property type="term" value="F:serine-type endopeptidase activity"/>
    <property type="evidence" value="ECO:0007669"/>
    <property type="project" value="UniProtKB-UniRule"/>
</dbReference>
<evidence type="ECO:0000256" key="1">
    <source>
        <dbReference type="ARBA" id="ARBA00011073"/>
    </source>
</evidence>
<keyword evidence="5 8" id="KW-0720">Serine protease</keyword>
<dbReference type="InterPro" id="IPR036852">
    <property type="entry name" value="Peptidase_S8/S53_dom_sf"/>
</dbReference>
<dbReference type="FunFam" id="3.40.50.200:FF:000006">
    <property type="entry name" value="Subtilisin-like protease SBT1.5"/>
    <property type="match status" value="1"/>
</dbReference>
<dbReference type="Proteomes" id="UP000655225">
    <property type="component" value="Unassembled WGS sequence"/>
</dbReference>
<dbReference type="GO" id="GO:0006508">
    <property type="term" value="P:proteolysis"/>
    <property type="evidence" value="ECO:0007669"/>
    <property type="project" value="UniProtKB-KW"/>
</dbReference>
<evidence type="ECO:0000256" key="5">
    <source>
        <dbReference type="ARBA" id="ARBA00022825"/>
    </source>
</evidence>
<dbReference type="Gene3D" id="2.60.40.2310">
    <property type="match status" value="1"/>
</dbReference>
<dbReference type="Pfam" id="PF00082">
    <property type="entry name" value="Peptidase_S8"/>
    <property type="match status" value="1"/>
</dbReference>
<gene>
    <name evidence="14" type="ORF">HHK36_023435</name>
</gene>
<dbReference type="OMA" id="AVTFRAK"/>
<name>A0A834YLE8_TETSI</name>
<sequence>MLLLTNLVLATSSCHSSSIESYVVYMGGHSHGKEHSSIDTNAVTESHYNFLESFTGSNLKARDSIFYSYTRHINGFAAILEEEEAIEIAKHPKVVSVFLNKGRELHTTRSWGFMELEGNGVTVPGSIWKKARFGEDTIIGNLDTGVWPESKSFSDEGMGPIPSKWKGICQNDTKAGVPCNRKLIGARYFNKGYAANVGSKNSSNASARDYEGHGSHTLSTAAGNFVPGASVFGLGNGSAKGGSPKARVAAYKVCWPPTAAEGGPCFDADIMAAFDAAIEDGVDVVSVSLGGDSSTDYFNDAISIGSFHAVKNGITVVCSAGNSGPTDGTVSNVSPWMITVGASTMDREFSTFGESLSAKSLPAKFYPLISAVDAKAANASVQDALLCKAGGLDPKKVKGKILVCLRGDNARVDKGQQASLAGAAGMVLANDKLSGNEIIADPHVLPASHITFTDGTAVFAYINSTKSPMAYITPVKTKLYTKPAPFMASFSSKGPNTITPEILKPDITAPGVNVIAAYTEAEGPTNEPFDKRRIPFNAISGTSMSCPQVSGIAGLLKTLHPDWSPSAIRSALMTTAKTRDNNMEPMLNSSFVKATPFSYGAGHMRPNRAMDPGLVYDLTSNDYLNFLCSLGYNQTKINLFSEGPYKCPKSMSLTDFNYPSITVPKLSGSATVTRTVKNVGSPGTYIARVHAPTGIFVSVEPRSLKFEKMGEEKTFKVTLKANNETGAVASDYVFGRLTWSDGDHDVRSPIVVKVAT</sequence>
<feature type="active site" description="Charge relay system" evidence="7 8">
    <location>
        <position position="543"/>
    </location>
</feature>
<keyword evidence="4 8" id="KW-0378">Hydrolase</keyword>
<keyword evidence="2 8" id="KW-0645">Protease</keyword>
<evidence type="ECO:0000313" key="14">
    <source>
        <dbReference type="EMBL" id="KAF8391134.1"/>
    </source>
</evidence>
<evidence type="ECO:0000256" key="6">
    <source>
        <dbReference type="ARBA" id="ARBA00023180"/>
    </source>
</evidence>
<proteinExistence type="inferred from homology"/>
<keyword evidence="3 9" id="KW-0732">Signal</keyword>
<comment type="similarity">
    <text evidence="1 8">Belongs to the peptidase S8 family.</text>
</comment>
<comment type="caution">
    <text evidence="14">The sequence shown here is derived from an EMBL/GenBank/DDBJ whole genome shotgun (WGS) entry which is preliminary data.</text>
</comment>
<feature type="domain" description="Inhibitor I9" evidence="12">
    <location>
        <begin position="21"/>
        <end position="106"/>
    </location>
</feature>